<dbReference type="OrthoDB" id="21421at2"/>
<dbReference type="Proteomes" id="UP000266327">
    <property type="component" value="Unassembled WGS sequence"/>
</dbReference>
<sequence length="133" mass="14728">MARTSEISRCPCGGSDYAACCGRFIAQGKIPQTPEELMRSRYSAYTLGDEAYVRATWCPRTLPEGPLISAEPGMKWLGLDVRRHAGTGDEGVVEFVARYKVGGRAQRMHEVSRFIREAGRWYYVDGSFPDGGA</sequence>
<evidence type="ECO:0000313" key="3">
    <source>
        <dbReference type="EMBL" id="RJG04419.1"/>
    </source>
</evidence>
<dbReference type="AlphaFoldDB" id="A0A3A3GC88"/>
<keyword evidence="4" id="KW-1185">Reference proteome</keyword>
<dbReference type="InterPro" id="IPR023006">
    <property type="entry name" value="YchJ-like"/>
</dbReference>
<protein>
    <recommendedName>
        <fullName evidence="1">UPF0225 protein D3878_13725</fullName>
    </recommendedName>
</protein>
<comment type="similarity">
    <text evidence="1">Belongs to the UPF0225 family.</text>
</comment>
<proteinExistence type="inferred from homology"/>
<evidence type="ECO:0000259" key="2">
    <source>
        <dbReference type="Pfam" id="PF17775"/>
    </source>
</evidence>
<dbReference type="Pfam" id="PF17775">
    <property type="entry name" value="YchJ_M-like"/>
    <property type="match status" value="1"/>
</dbReference>
<comment type="caution">
    <text evidence="3">The sequence shown here is derived from an EMBL/GenBank/DDBJ whole genome shotgun (WGS) entry which is preliminary data.</text>
</comment>
<dbReference type="EMBL" id="QYUQ01000002">
    <property type="protein sequence ID" value="RJG04419.1"/>
    <property type="molecule type" value="Genomic_DNA"/>
</dbReference>
<dbReference type="HAMAP" id="MF_00612">
    <property type="entry name" value="UPF0225"/>
    <property type="match status" value="1"/>
</dbReference>
<dbReference type="Gene3D" id="3.10.450.50">
    <property type="match status" value="1"/>
</dbReference>
<evidence type="ECO:0000256" key="1">
    <source>
        <dbReference type="HAMAP-Rule" id="MF_00612"/>
    </source>
</evidence>
<gene>
    <name evidence="3" type="ORF">D3878_13725</name>
</gene>
<dbReference type="SUPFAM" id="SSF54427">
    <property type="entry name" value="NTF2-like"/>
    <property type="match status" value="1"/>
</dbReference>
<reference evidence="4" key="1">
    <citation type="submission" date="2018-09" db="EMBL/GenBank/DDBJ databases">
        <authorList>
            <person name="Zhu H."/>
        </authorList>
    </citation>
    <scope>NUCLEOTIDE SEQUENCE [LARGE SCALE GENOMIC DNA]</scope>
    <source>
        <strain evidence="4">K1S02-23</strain>
    </source>
</reference>
<feature type="domain" description="YchJ-like middle NTF2-like" evidence="2">
    <location>
        <begin position="33"/>
        <end position="126"/>
    </location>
</feature>
<name>A0A3A3GC88_9BURK</name>
<organism evidence="3 4">
    <name type="scientific">Noviherbaspirillum sedimenti</name>
    <dbReference type="NCBI Taxonomy" id="2320865"/>
    <lineage>
        <taxon>Bacteria</taxon>
        <taxon>Pseudomonadati</taxon>
        <taxon>Pseudomonadota</taxon>
        <taxon>Betaproteobacteria</taxon>
        <taxon>Burkholderiales</taxon>
        <taxon>Oxalobacteraceae</taxon>
        <taxon>Noviherbaspirillum</taxon>
    </lineage>
</organism>
<accession>A0A3A3GC88</accession>
<evidence type="ECO:0000313" key="4">
    <source>
        <dbReference type="Proteomes" id="UP000266327"/>
    </source>
</evidence>
<dbReference type="InterPro" id="IPR032710">
    <property type="entry name" value="NTF2-like_dom_sf"/>
</dbReference>
<dbReference type="InterPro" id="IPR048469">
    <property type="entry name" value="YchJ-like_M"/>
</dbReference>